<evidence type="ECO:0000313" key="1">
    <source>
        <dbReference type="EMBL" id="MER9288430.1"/>
    </source>
</evidence>
<reference evidence="1 2" key="1">
    <citation type="journal article" date="2024" name="Proc. Natl. Acad. Sci. U.S.A.">
        <title>The evolutionary genomics of adaptation to stress in wild rhizobium bacteria.</title>
        <authorList>
            <person name="Kehlet-Delgado H."/>
            <person name="Montoya A.P."/>
            <person name="Jensen K.T."/>
            <person name="Wendlandt C.E."/>
            <person name="Dexheimer C."/>
            <person name="Roberts M."/>
            <person name="Torres Martinez L."/>
            <person name="Friesen M.L."/>
            <person name="Griffitts J.S."/>
            <person name="Porter S.S."/>
        </authorList>
    </citation>
    <scope>NUCLEOTIDE SEQUENCE [LARGE SCALE GENOMIC DNA]</scope>
    <source>
        <strain evidence="1 2">M0468</strain>
    </source>
</reference>
<comment type="caution">
    <text evidence="1">The sequence shown here is derived from an EMBL/GenBank/DDBJ whole genome shotgun (WGS) entry which is preliminary data.</text>
</comment>
<keyword evidence="1" id="KW-0808">Transferase</keyword>
<protein>
    <submittedName>
        <fullName evidence="1">Hybrid sensor histidine kinase/response regulator</fullName>
    </submittedName>
</protein>
<name>A0ACC6T924_9HYPH</name>
<accession>A0ACC6T924</accession>
<evidence type="ECO:0000313" key="2">
    <source>
        <dbReference type="Proteomes" id="UP001480082"/>
    </source>
</evidence>
<organism evidence="1 2">
    <name type="scientific">Mesorhizobium australicum</name>
    <dbReference type="NCBI Taxonomy" id="536018"/>
    <lineage>
        <taxon>Bacteria</taxon>
        <taxon>Pseudomonadati</taxon>
        <taxon>Pseudomonadota</taxon>
        <taxon>Alphaproteobacteria</taxon>
        <taxon>Hyphomicrobiales</taxon>
        <taxon>Phyllobacteriaceae</taxon>
        <taxon>Mesorhizobium</taxon>
    </lineage>
</organism>
<keyword evidence="2" id="KW-1185">Reference proteome</keyword>
<sequence length="758" mass="83221">MTDEDFSQVSMLSLFRAELETQSQALISGLLALERDPISADALEGCMRAAHSLKGAARIIDLMPAVKVAHAMEECLVAAQRGHLRLRREHVDTLLQGIDILKLIASNPTSNDGGTNSEVASFLATFKKVPLSDGVPLERNLADDFTLPSDVQEDLARSSSASLLVRPEPQTDGSGVGSERMVRVTADSLNRLLGLAGESLMEARRLRPFTNGLLRLKRLQSDLATAFDDVRMKLPSMDEGLAQALTEAQHKLRLSEVFLGARLDELDSIDRKATDLANRLYDETLASRMRPFEDGVRRYARMARDLGRTLGKKVRLEIVGGSTGIDRDILDQLDAPLGHLLRNAVDHGLESPEERLAIGKTEEGLIRLEARHNAGLLQISVVDDGRGIDLQKLRETIVTRHLATAPTVATLSEAELLAFLFLPGFSMKADVTEISGRGVGLDAVQAMTKEVRGIATVSSEIGIGTRFQLQLPLTLSVLRTLLVDIDAEPYAFPLAAISKTVKLKRADIELLQGRAHFRFNDRQIGLVTAREVLNRSETLLEQDDMSVVVLGGNQGEAYGLIVDRFLGERELVIRPLDPRFAKIKDISAAALMEDGSPVLILDVDDLIRSVEKLASSGGLRSLRRTAADADARRRKRVLVIDDSLTVRELERKLLGNYGYDVEVAVDGMDGWNVVRSGPFDLVVTDIDMPRMDGIELVSLIRNDAQLKNTPIMIVSYKDREEDRTRGLDAGADYYLTKGSFHDEALIHAVVDLIGEATT</sequence>
<proteinExistence type="predicted"/>
<gene>
    <name evidence="1" type="ORF">NKI81_31910</name>
</gene>
<dbReference type="EMBL" id="JAMYRI010000037">
    <property type="protein sequence ID" value="MER9288430.1"/>
    <property type="molecule type" value="Genomic_DNA"/>
</dbReference>
<keyword evidence="1" id="KW-0418">Kinase</keyword>
<dbReference type="Proteomes" id="UP001480082">
    <property type="component" value="Unassembled WGS sequence"/>
</dbReference>